<proteinExistence type="predicted"/>
<keyword evidence="1" id="KW-0175">Coiled coil</keyword>
<evidence type="ECO:0000313" key="4">
    <source>
        <dbReference type="Proteomes" id="UP001056708"/>
    </source>
</evidence>
<protein>
    <submittedName>
        <fullName evidence="3">Uncharacterized protein</fullName>
    </submittedName>
</protein>
<evidence type="ECO:0000313" key="3">
    <source>
        <dbReference type="EMBL" id="USR92534.1"/>
    </source>
</evidence>
<dbReference type="EMBL" id="CP098611">
    <property type="protein sequence ID" value="USR92534.1"/>
    <property type="molecule type" value="Genomic_DNA"/>
</dbReference>
<accession>A0ABY5ATI5</accession>
<dbReference type="Proteomes" id="UP001056708">
    <property type="component" value="Chromosome"/>
</dbReference>
<keyword evidence="2" id="KW-0812">Transmembrane</keyword>
<gene>
    <name evidence="3" type="ORF">NEA10_07400</name>
</gene>
<organism evidence="3 4">
    <name type="scientific">Phormidium yuhuli AB48</name>
    <dbReference type="NCBI Taxonomy" id="2940671"/>
    <lineage>
        <taxon>Bacteria</taxon>
        <taxon>Bacillati</taxon>
        <taxon>Cyanobacteriota</taxon>
        <taxon>Cyanophyceae</taxon>
        <taxon>Oscillatoriophycideae</taxon>
        <taxon>Oscillatoriales</taxon>
        <taxon>Oscillatoriaceae</taxon>
        <taxon>Phormidium</taxon>
        <taxon>Phormidium yuhuli</taxon>
    </lineage>
</organism>
<evidence type="ECO:0000256" key="2">
    <source>
        <dbReference type="SAM" id="Phobius"/>
    </source>
</evidence>
<dbReference type="RefSeq" id="WP_252664686.1">
    <property type="nucleotide sequence ID" value="NZ_CP098611.1"/>
</dbReference>
<feature type="coiled-coil region" evidence="1">
    <location>
        <begin position="291"/>
        <end position="339"/>
    </location>
</feature>
<keyword evidence="2" id="KW-0472">Membrane</keyword>
<reference evidence="3" key="1">
    <citation type="submission" date="2022-06" db="EMBL/GenBank/DDBJ databases">
        <title>Genome sequence of Phormidium yuhuli AB48 isolated from an industrial photobioreactor environment.</title>
        <authorList>
            <person name="Qiu Y."/>
            <person name="Noonan A.J.C."/>
            <person name="Dofher K."/>
            <person name="Koch M."/>
            <person name="Kieft B."/>
            <person name="Lin X."/>
            <person name="Ziels R.M."/>
            <person name="Hallam S.J."/>
        </authorList>
    </citation>
    <scope>NUCLEOTIDE SEQUENCE</scope>
    <source>
        <strain evidence="3">AB48</strain>
    </source>
</reference>
<keyword evidence="2" id="KW-1133">Transmembrane helix</keyword>
<evidence type="ECO:0000256" key="1">
    <source>
        <dbReference type="SAM" id="Coils"/>
    </source>
</evidence>
<keyword evidence="4" id="KW-1185">Reference proteome</keyword>
<sequence>MTSTDDLTSSSFEEKPFIYPTLDCLLYDVREILGESEKEKKARRRKFWEKVYQEIEDKQLDTLQQHERDDGANNLLLDKSEKLFGSNSEHDEKLDGFIWPVNLEDIYGLYLGTSGRYLNAASNPPQKNDEPRPLAAINDLKQQILGQLDPKAISLDKRRRERHGSLGETWLIWAKQTDGRLPQDLAQDIYARLLGSVPKDIHHHLTLTGHVKHGDLNARFFEFEATPTFWNVEWHKFLDFYPHVCVLLFPESENLDDIRTWMGKEGCLNFLRWFGFRNKVRWAKWNSRQLKAELKGNYATVKRRYQQVRDRLKSKTVNLAELQKDLSECLSDRAEYAEKLVLLDAQQHAIAINARNYEQRQRRLGLELQRTEHCNWNPDRDIEQIQFDRDNLETGLTLLDHLIRNIEGVIQIEQTRGDRALNQTVGMAGVGLATGAIAVAVATTHPQQPPKPRDIVTAPAFWWSVLVGIGFSVLVAILQAIARRGRG</sequence>
<feature type="transmembrane region" description="Helical" evidence="2">
    <location>
        <begin position="460"/>
        <end position="482"/>
    </location>
</feature>
<name>A0ABY5ATI5_9CYAN</name>